<dbReference type="AlphaFoldDB" id="A0A0C9X1I0"/>
<keyword evidence="2" id="KW-1185">Reference proteome</keyword>
<accession>A0A0C9X1I0</accession>
<dbReference type="OrthoDB" id="10413354at2759"/>
<reference evidence="1 2" key="1">
    <citation type="submission" date="2014-04" db="EMBL/GenBank/DDBJ databases">
        <authorList>
            <consortium name="DOE Joint Genome Institute"/>
            <person name="Kuo A."/>
            <person name="Kohler A."/>
            <person name="Nagy L.G."/>
            <person name="Floudas D."/>
            <person name="Copeland A."/>
            <person name="Barry K.W."/>
            <person name="Cichocki N."/>
            <person name="Veneault-Fourrey C."/>
            <person name="LaButti K."/>
            <person name="Lindquist E.A."/>
            <person name="Lipzen A."/>
            <person name="Lundell T."/>
            <person name="Morin E."/>
            <person name="Murat C."/>
            <person name="Sun H."/>
            <person name="Tunlid A."/>
            <person name="Henrissat B."/>
            <person name="Grigoriev I.V."/>
            <person name="Hibbett D.S."/>
            <person name="Martin F."/>
            <person name="Nordberg H.P."/>
            <person name="Cantor M.N."/>
            <person name="Hua S.X."/>
        </authorList>
    </citation>
    <scope>NUCLEOTIDE SEQUENCE [LARGE SCALE GENOMIC DNA]</scope>
    <source>
        <strain evidence="1 2">LaAM-08-1</strain>
    </source>
</reference>
<gene>
    <name evidence="1" type="ORF">K443DRAFT_90458</name>
</gene>
<proteinExistence type="predicted"/>
<sequence>IPDPPTIIPCTGEGTPMAIIPPPSPAQKHRLGMHPSGERGSLVSLLNYAVHRLVVRLLSTRSHCKRYGHDGTSMFRREILL</sequence>
<feature type="non-terminal residue" evidence="1">
    <location>
        <position position="1"/>
    </location>
</feature>
<dbReference type="HOGENOM" id="CLU_2758218_0_0_1"/>
<organism evidence="1 2">
    <name type="scientific">Laccaria amethystina LaAM-08-1</name>
    <dbReference type="NCBI Taxonomy" id="1095629"/>
    <lineage>
        <taxon>Eukaryota</taxon>
        <taxon>Fungi</taxon>
        <taxon>Dikarya</taxon>
        <taxon>Basidiomycota</taxon>
        <taxon>Agaricomycotina</taxon>
        <taxon>Agaricomycetes</taxon>
        <taxon>Agaricomycetidae</taxon>
        <taxon>Agaricales</taxon>
        <taxon>Agaricineae</taxon>
        <taxon>Hydnangiaceae</taxon>
        <taxon>Laccaria</taxon>
    </lineage>
</organism>
<evidence type="ECO:0000313" key="1">
    <source>
        <dbReference type="EMBL" id="KIK05945.1"/>
    </source>
</evidence>
<name>A0A0C9X1I0_9AGAR</name>
<protein>
    <submittedName>
        <fullName evidence="1">Uncharacterized protein</fullName>
    </submittedName>
</protein>
<reference evidence="2" key="2">
    <citation type="submission" date="2015-01" db="EMBL/GenBank/DDBJ databases">
        <title>Evolutionary Origins and Diversification of the Mycorrhizal Mutualists.</title>
        <authorList>
            <consortium name="DOE Joint Genome Institute"/>
            <consortium name="Mycorrhizal Genomics Consortium"/>
            <person name="Kohler A."/>
            <person name="Kuo A."/>
            <person name="Nagy L.G."/>
            <person name="Floudas D."/>
            <person name="Copeland A."/>
            <person name="Barry K.W."/>
            <person name="Cichocki N."/>
            <person name="Veneault-Fourrey C."/>
            <person name="LaButti K."/>
            <person name="Lindquist E.A."/>
            <person name="Lipzen A."/>
            <person name="Lundell T."/>
            <person name="Morin E."/>
            <person name="Murat C."/>
            <person name="Riley R."/>
            <person name="Ohm R."/>
            <person name="Sun H."/>
            <person name="Tunlid A."/>
            <person name="Henrissat B."/>
            <person name="Grigoriev I.V."/>
            <person name="Hibbett D.S."/>
            <person name="Martin F."/>
        </authorList>
    </citation>
    <scope>NUCLEOTIDE SEQUENCE [LARGE SCALE GENOMIC DNA]</scope>
    <source>
        <strain evidence="2">LaAM-08-1</strain>
    </source>
</reference>
<dbReference type="EMBL" id="KN838556">
    <property type="protein sequence ID" value="KIK05945.1"/>
    <property type="molecule type" value="Genomic_DNA"/>
</dbReference>
<dbReference type="Proteomes" id="UP000054477">
    <property type="component" value="Unassembled WGS sequence"/>
</dbReference>
<evidence type="ECO:0000313" key="2">
    <source>
        <dbReference type="Proteomes" id="UP000054477"/>
    </source>
</evidence>